<sequence length="202" mass="22384">MKKKYLIAGTVVVIAVIAAVVLLLLNNSNNNSEFRIQNSELNAENVSTAVPSTDIKEVPVLNAEPEKTEVPVAEKKDNKAEAEATDQPFLVQITDDDPSIAYVLVRMPNPIGLLPLPLEGEYSKTIRTKLADGSEFVNVLHLTPNGFRMEDANCEGHDCVNQGEVTLENREDRILWNMIICLPHQLSAELITREEAEQMLAH</sequence>
<evidence type="ECO:0000313" key="1">
    <source>
        <dbReference type="EMBL" id="QUC67749.1"/>
    </source>
</evidence>
<name>A0AC61MXN7_9FIRM</name>
<gene>
    <name evidence="1" type="ORF">JYE49_03320</name>
</gene>
<keyword evidence="2" id="KW-1185">Reference proteome</keyword>
<accession>A0AC61MXN7</accession>
<organism evidence="1 2">
    <name type="scientific">Aristaeella hokkaidonensis</name>
    <dbReference type="NCBI Taxonomy" id="3046382"/>
    <lineage>
        <taxon>Bacteria</taxon>
        <taxon>Bacillati</taxon>
        <taxon>Bacillota</taxon>
        <taxon>Clostridia</taxon>
        <taxon>Eubacteriales</taxon>
        <taxon>Aristaeellaceae</taxon>
        <taxon>Aristaeella</taxon>
    </lineage>
</organism>
<reference evidence="1" key="1">
    <citation type="submission" date="2021-01" db="EMBL/GenBank/DDBJ databases">
        <title>Complete genome sequence of Clostridiales bacterium R-7.</title>
        <authorList>
            <person name="Mahoney-Kurpe S.C."/>
            <person name="Palevich N."/>
            <person name="Koike S."/>
            <person name="Moon C.D."/>
            <person name="Attwood G.T."/>
        </authorList>
    </citation>
    <scope>NUCLEOTIDE SEQUENCE</scope>
    <source>
        <strain evidence="1">R-7</strain>
    </source>
</reference>
<dbReference type="EMBL" id="CP068393">
    <property type="protein sequence ID" value="QUC67749.1"/>
    <property type="molecule type" value="Genomic_DNA"/>
</dbReference>
<proteinExistence type="predicted"/>
<protein>
    <submittedName>
        <fullName evidence="1">NusG domain II-containing protein</fullName>
    </submittedName>
</protein>
<evidence type="ECO:0000313" key="2">
    <source>
        <dbReference type="Proteomes" id="UP000682782"/>
    </source>
</evidence>
<dbReference type="Proteomes" id="UP000682782">
    <property type="component" value="Chromosome"/>
</dbReference>